<dbReference type="EMBL" id="JBBXMP010000026">
    <property type="protein sequence ID" value="KAL0067307.1"/>
    <property type="molecule type" value="Genomic_DNA"/>
</dbReference>
<comment type="caution">
    <text evidence="1">The sequence shown here is derived from an EMBL/GenBank/DDBJ whole genome shotgun (WGS) entry which is preliminary data.</text>
</comment>
<dbReference type="Proteomes" id="UP001437256">
    <property type="component" value="Unassembled WGS sequence"/>
</dbReference>
<gene>
    <name evidence="1" type="ORF">AAF712_005533</name>
</gene>
<sequence>MGSYGHNRGQTVNEHLTLHEFWDQVVGRVMLTEEGFPLHEGWLIGLFSKRRPIPRTDDLVTTLFDGGERVTMKVFDDKGQQRVYDSKRGSWVDHEPRKLNLPKCREAFAESTPSSGIRPHDTDLSDTEYWPGLEPMDPCEICINVQMGTYGRSQGHLVRDNIFLRELWDQITRTLNANDPGFPLPLDWTLNPYLDFDPVPRTDDLIATVFSGGETVSAIVYDQKGEQRVYEPLNGGWVYPKAGRTRPMHFEWSY</sequence>
<organism evidence="1 2">
    <name type="scientific">Marasmius tenuissimus</name>
    <dbReference type="NCBI Taxonomy" id="585030"/>
    <lineage>
        <taxon>Eukaryota</taxon>
        <taxon>Fungi</taxon>
        <taxon>Dikarya</taxon>
        <taxon>Basidiomycota</taxon>
        <taxon>Agaricomycotina</taxon>
        <taxon>Agaricomycetes</taxon>
        <taxon>Agaricomycetidae</taxon>
        <taxon>Agaricales</taxon>
        <taxon>Marasmiineae</taxon>
        <taxon>Marasmiaceae</taxon>
        <taxon>Marasmius</taxon>
    </lineage>
</organism>
<evidence type="ECO:0000313" key="1">
    <source>
        <dbReference type="EMBL" id="KAL0067307.1"/>
    </source>
</evidence>
<accession>A0ABR3A029</accession>
<keyword evidence="2" id="KW-1185">Reference proteome</keyword>
<protein>
    <submittedName>
        <fullName evidence="1">Uncharacterized protein</fullName>
    </submittedName>
</protein>
<evidence type="ECO:0000313" key="2">
    <source>
        <dbReference type="Proteomes" id="UP001437256"/>
    </source>
</evidence>
<name>A0ABR3A029_9AGAR</name>
<reference evidence="1 2" key="1">
    <citation type="submission" date="2024-05" db="EMBL/GenBank/DDBJ databases">
        <title>A draft genome resource for the thread blight pathogen Marasmius tenuissimus strain MS-2.</title>
        <authorList>
            <person name="Yulfo-Soto G.E."/>
            <person name="Baruah I.K."/>
            <person name="Amoako-Attah I."/>
            <person name="Bukari Y."/>
            <person name="Meinhardt L.W."/>
            <person name="Bailey B.A."/>
            <person name="Cohen S.P."/>
        </authorList>
    </citation>
    <scope>NUCLEOTIDE SEQUENCE [LARGE SCALE GENOMIC DNA]</scope>
    <source>
        <strain evidence="1 2">MS-2</strain>
    </source>
</reference>
<proteinExistence type="predicted"/>